<evidence type="ECO:0000313" key="5">
    <source>
        <dbReference type="EMBL" id="KAK1298004.1"/>
    </source>
</evidence>
<feature type="signal peptide" evidence="3">
    <location>
        <begin position="1"/>
        <end position="23"/>
    </location>
</feature>
<dbReference type="EMBL" id="JAUJYO010000014">
    <property type="protein sequence ID" value="KAK1298004.1"/>
    <property type="molecule type" value="Genomic_DNA"/>
</dbReference>
<organism evidence="5 6">
    <name type="scientific">Acorus calamus</name>
    <name type="common">Sweet flag</name>
    <dbReference type="NCBI Taxonomy" id="4465"/>
    <lineage>
        <taxon>Eukaryota</taxon>
        <taxon>Viridiplantae</taxon>
        <taxon>Streptophyta</taxon>
        <taxon>Embryophyta</taxon>
        <taxon>Tracheophyta</taxon>
        <taxon>Spermatophyta</taxon>
        <taxon>Magnoliopsida</taxon>
        <taxon>Liliopsida</taxon>
        <taxon>Acoraceae</taxon>
        <taxon>Acorus</taxon>
    </lineage>
</organism>
<evidence type="ECO:0000256" key="2">
    <source>
        <dbReference type="ARBA" id="ARBA00023180"/>
    </source>
</evidence>
<keyword evidence="6" id="KW-1185">Reference proteome</keyword>
<dbReference type="Proteomes" id="UP001180020">
    <property type="component" value="Unassembled WGS sequence"/>
</dbReference>
<name>A0AAV9DAW0_ACOCL</name>
<evidence type="ECO:0000256" key="3">
    <source>
        <dbReference type="SAM" id="SignalP"/>
    </source>
</evidence>
<protein>
    <submittedName>
        <fullName evidence="5">Polygalacturonase-1 non-catalytic subunit beta</fullName>
    </submittedName>
</protein>
<sequence>MKHRHLLSLLLLTFSCLSVLTLTNSFTQNHPLIADHNAGSATPFTAKAALIRHWNRKIPSNRPKPDFFLSKASPLSSLQSSIFEKLADSNTLSSHLPQFCSSANLACFPDLQNDLALHNKDANFGSYSNVNFTNYGSGKVVGGVDSFTKYSPDDNVPIDTFRRYSRDSNNHNDSFANYESDGNVVTSNFTSYGSSALDGAGEFTSYGEGSNNPNHMFSNYETQAADRERTFKSYADNTNAGDQSFKGYGRKGNAVGETFTSYGNNSNVIGSGFNGYGEDAGFAKDSFTSYGSNQNVPENTFSSYASGGESGSDTFANYRDNANVGDDTFTSYAKKATGAVEKFSNYGQSANVGSDTFSGYGKGAQMQTVGFKIYGSNTTFKDYEKKDQISFQTYTKAASANSETDAKKIKIEHLVEAGKFFREAELKKGTVMPMPDIRDKMPRRSFLPRSLAEKLPFSGARISELEEIFKAVRESSLDRSMKQTIQECERKPSRGETKRCATSAESMIDFAVSVLGNDVVVRSTESTAGSGGNIMIGEVHGINGGRVTKSVSCHQSLFPYLVYYCHSVPKVRVYEAEILSVENKKKINHGVAICHLDTSDWSAGHGAFLALGSGPGKIEVCHWIFEGDMTWAVAD</sequence>
<feature type="chain" id="PRO_5043586363" evidence="3">
    <location>
        <begin position="24"/>
        <end position="635"/>
    </location>
</feature>
<reference evidence="5" key="2">
    <citation type="submission" date="2023-06" db="EMBL/GenBank/DDBJ databases">
        <authorList>
            <person name="Ma L."/>
            <person name="Liu K.-W."/>
            <person name="Li Z."/>
            <person name="Hsiao Y.-Y."/>
            <person name="Qi Y."/>
            <person name="Fu T."/>
            <person name="Tang G."/>
            <person name="Zhang D."/>
            <person name="Sun W.-H."/>
            <person name="Liu D.-K."/>
            <person name="Li Y."/>
            <person name="Chen G.-Z."/>
            <person name="Liu X.-D."/>
            <person name="Liao X.-Y."/>
            <person name="Jiang Y.-T."/>
            <person name="Yu X."/>
            <person name="Hao Y."/>
            <person name="Huang J."/>
            <person name="Zhao X.-W."/>
            <person name="Ke S."/>
            <person name="Chen Y.-Y."/>
            <person name="Wu W.-L."/>
            <person name="Hsu J.-L."/>
            <person name="Lin Y.-F."/>
            <person name="Huang M.-D."/>
            <person name="Li C.-Y."/>
            <person name="Huang L."/>
            <person name="Wang Z.-W."/>
            <person name="Zhao X."/>
            <person name="Zhong W.-Y."/>
            <person name="Peng D.-H."/>
            <person name="Ahmad S."/>
            <person name="Lan S."/>
            <person name="Zhang J.-S."/>
            <person name="Tsai W.-C."/>
            <person name="Van De Peer Y."/>
            <person name="Liu Z.-J."/>
        </authorList>
    </citation>
    <scope>NUCLEOTIDE SEQUENCE</scope>
    <source>
        <strain evidence="5">CP</strain>
        <tissue evidence="5">Leaves</tissue>
    </source>
</reference>
<accession>A0AAV9DAW0</accession>
<evidence type="ECO:0000256" key="1">
    <source>
        <dbReference type="ARBA" id="ARBA00022729"/>
    </source>
</evidence>
<dbReference type="PROSITE" id="PS51257">
    <property type="entry name" value="PROKAR_LIPOPROTEIN"/>
    <property type="match status" value="1"/>
</dbReference>
<evidence type="ECO:0000313" key="6">
    <source>
        <dbReference type="Proteomes" id="UP001180020"/>
    </source>
</evidence>
<evidence type="ECO:0000259" key="4">
    <source>
        <dbReference type="PROSITE" id="PS51277"/>
    </source>
</evidence>
<dbReference type="Pfam" id="PF03181">
    <property type="entry name" value="BURP"/>
    <property type="match status" value="1"/>
</dbReference>
<dbReference type="InterPro" id="IPR004873">
    <property type="entry name" value="BURP_dom"/>
</dbReference>
<feature type="domain" description="BURP" evidence="4">
    <location>
        <begin position="420"/>
        <end position="634"/>
    </location>
</feature>
<dbReference type="SMART" id="SM01045">
    <property type="entry name" value="BURP"/>
    <property type="match status" value="1"/>
</dbReference>
<gene>
    <name evidence="5" type="primary">GP1</name>
    <name evidence="5" type="ORF">QJS10_CPB14g00151</name>
</gene>
<dbReference type="PROSITE" id="PS51277">
    <property type="entry name" value="BURP"/>
    <property type="match status" value="1"/>
</dbReference>
<comment type="caution">
    <text evidence="5">The sequence shown here is derived from an EMBL/GenBank/DDBJ whole genome shotgun (WGS) entry which is preliminary data.</text>
</comment>
<proteinExistence type="predicted"/>
<reference evidence="5" key="1">
    <citation type="journal article" date="2023" name="Nat. Commun.">
        <title>Diploid and tetraploid genomes of Acorus and the evolution of monocots.</title>
        <authorList>
            <person name="Ma L."/>
            <person name="Liu K.W."/>
            <person name="Li Z."/>
            <person name="Hsiao Y.Y."/>
            <person name="Qi Y."/>
            <person name="Fu T."/>
            <person name="Tang G.D."/>
            <person name="Zhang D."/>
            <person name="Sun W.H."/>
            <person name="Liu D.K."/>
            <person name="Li Y."/>
            <person name="Chen G.Z."/>
            <person name="Liu X.D."/>
            <person name="Liao X.Y."/>
            <person name="Jiang Y.T."/>
            <person name="Yu X."/>
            <person name="Hao Y."/>
            <person name="Huang J."/>
            <person name="Zhao X.W."/>
            <person name="Ke S."/>
            <person name="Chen Y.Y."/>
            <person name="Wu W.L."/>
            <person name="Hsu J.L."/>
            <person name="Lin Y.F."/>
            <person name="Huang M.D."/>
            <person name="Li C.Y."/>
            <person name="Huang L."/>
            <person name="Wang Z.W."/>
            <person name="Zhao X."/>
            <person name="Zhong W.Y."/>
            <person name="Peng D.H."/>
            <person name="Ahmad S."/>
            <person name="Lan S."/>
            <person name="Zhang J.S."/>
            <person name="Tsai W.C."/>
            <person name="Van de Peer Y."/>
            <person name="Liu Z.J."/>
        </authorList>
    </citation>
    <scope>NUCLEOTIDE SEQUENCE</scope>
    <source>
        <strain evidence="5">CP</strain>
    </source>
</reference>
<dbReference type="PANTHER" id="PTHR31458:SF2">
    <property type="entry name" value="POLYGALACTURONASE 1 BETA-LIKE PROTEIN 2"/>
    <property type="match status" value="1"/>
</dbReference>
<dbReference type="PANTHER" id="PTHR31458">
    <property type="entry name" value="POLYGALACTURONASE 1 BETA-LIKE PROTEIN 2"/>
    <property type="match status" value="1"/>
</dbReference>
<dbReference type="AlphaFoldDB" id="A0AAV9DAW0"/>
<dbReference type="InterPro" id="IPR051897">
    <property type="entry name" value="PG-associated_BURP"/>
</dbReference>
<keyword evidence="2" id="KW-0325">Glycoprotein</keyword>
<keyword evidence="1 3" id="KW-0732">Signal</keyword>